<dbReference type="NCBIfam" id="TIGR02634">
    <property type="entry name" value="xylF"/>
    <property type="match status" value="1"/>
</dbReference>
<dbReference type="InterPro" id="IPR025997">
    <property type="entry name" value="SBP_2_dom"/>
</dbReference>
<dbReference type="Proteomes" id="UP001342418">
    <property type="component" value="Chromosome"/>
</dbReference>
<protein>
    <submittedName>
        <fullName evidence="6">D-xylose-binding periplasmic protein</fullName>
    </submittedName>
</protein>
<dbReference type="PANTHER" id="PTHR30036:SF1">
    <property type="entry name" value="D-XYLOSE-BINDING PERIPLASMIC PROTEIN"/>
    <property type="match status" value="1"/>
</dbReference>
<proteinExistence type="inferred from homology"/>
<dbReference type="CDD" id="cd19993">
    <property type="entry name" value="PBP1_ABC_xylose_binding-like"/>
    <property type="match status" value="1"/>
</dbReference>
<evidence type="ECO:0000256" key="1">
    <source>
        <dbReference type="ARBA" id="ARBA00004418"/>
    </source>
</evidence>
<evidence type="ECO:0000313" key="7">
    <source>
        <dbReference type="Proteomes" id="UP001342418"/>
    </source>
</evidence>
<dbReference type="PANTHER" id="PTHR30036">
    <property type="entry name" value="D-XYLOSE-BINDING PERIPLASMIC PROTEIN"/>
    <property type="match status" value="1"/>
</dbReference>
<feature type="domain" description="Periplasmic binding protein" evidence="5">
    <location>
        <begin position="48"/>
        <end position="304"/>
    </location>
</feature>
<reference evidence="6 7" key="1">
    <citation type="submission" date="2018-07" db="EMBL/GenBank/DDBJ databases">
        <title>Genome sequence of Nitratireductor thuwali#1536.</title>
        <authorList>
            <person name="Michoud G."/>
            <person name="Merlino G."/>
            <person name="Sefrji F.O."/>
            <person name="Daffonchio D."/>
        </authorList>
    </citation>
    <scope>NUCLEOTIDE SEQUENCE [LARGE SCALE GENOMIC DNA]</scope>
    <source>
        <strain evidence="7">Nit1536</strain>
    </source>
</reference>
<keyword evidence="3 4" id="KW-0732">Signal</keyword>
<comment type="similarity">
    <text evidence="2">Belongs to the bacterial solute-binding protein 2 family.</text>
</comment>
<evidence type="ECO:0000256" key="2">
    <source>
        <dbReference type="ARBA" id="ARBA00007639"/>
    </source>
</evidence>
<evidence type="ECO:0000256" key="4">
    <source>
        <dbReference type="SAM" id="SignalP"/>
    </source>
</evidence>
<feature type="signal peptide" evidence="4">
    <location>
        <begin position="1"/>
        <end position="43"/>
    </location>
</feature>
<comment type="subcellular location">
    <subcellularLocation>
        <location evidence="1">Periplasm</location>
    </subcellularLocation>
</comment>
<sequence length="366" mass="38225">MSFLVKANIVAPFGAGRKIMKKTVTAVLAGLTLSLSLSTAALAEGKTIGVSWSNFQEERWKTDEAAIKAQIEADGNTYVSADAQSSASKQLTDVEALIAQGADALIILAQDSSAIGPAVEKAVNEGIPVVGYDRLIENPDAFYLTFDNKEVGRMQARAVYEVQPTGNYAFIKGSSADPNADFLFEGQMEVLKPHIESGDITNVGEAYTDGWLPANAQKNMEQILTANNNEVDAVVASNDGTAGGVVAALEAQGLAGSVPVSGQDGDHAALNRIALGTQTVSVWKDARELGKAAAEIANALAEGTAMADVEGAVKWSDGPQGVEMNAIFLKPVPITRDNLDVVIDAGWVTKDVVCQGVEAGKVDVCG</sequence>
<gene>
    <name evidence="6" type="primary">xylF_1</name>
    <name evidence="6" type="ORF">NTH_01681</name>
</gene>
<accession>A0ABY5MJ32</accession>
<dbReference type="InterPro" id="IPR050555">
    <property type="entry name" value="Bact_Solute-Bind_Prot2"/>
</dbReference>
<dbReference type="EMBL" id="CP030941">
    <property type="protein sequence ID" value="UUP17221.1"/>
    <property type="molecule type" value="Genomic_DNA"/>
</dbReference>
<evidence type="ECO:0000313" key="6">
    <source>
        <dbReference type="EMBL" id="UUP17221.1"/>
    </source>
</evidence>
<dbReference type="Gene3D" id="3.40.50.2300">
    <property type="match status" value="2"/>
</dbReference>
<dbReference type="SUPFAM" id="SSF53822">
    <property type="entry name" value="Periplasmic binding protein-like I"/>
    <property type="match status" value="1"/>
</dbReference>
<organism evidence="6 7">
    <name type="scientific">Nitratireductor thuwali</name>
    <dbReference type="NCBI Taxonomy" id="2267699"/>
    <lineage>
        <taxon>Bacteria</taxon>
        <taxon>Pseudomonadati</taxon>
        <taxon>Pseudomonadota</taxon>
        <taxon>Alphaproteobacteria</taxon>
        <taxon>Hyphomicrobiales</taxon>
        <taxon>Phyllobacteriaceae</taxon>
        <taxon>Nitratireductor</taxon>
    </lineage>
</organism>
<name>A0ABY5MJ32_9HYPH</name>
<dbReference type="InterPro" id="IPR028082">
    <property type="entry name" value="Peripla_BP_I"/>
</dbReference>
<evidence type="ECO:0000259" key="5">
    <source>
        <dbReference type="Pfam" id="PF13407"/>
    </source>
</evidence>
<feature type="chain" id="PRO_5047272821" evidence="4">
    <location>
        <begin position="44"/>
        <end position="366"/>
    </location>
</feature>
<dbReference type="Pfam" id="PF13407">
    <property type="entry name" value="Peripla_BP_4"/>
    <property type="match status" value="1"/>
</dbReference>
<keyword evidence="7" id="KW-1185">Reference proteome</keyword>
<evidence type="ECO:0000256" key="3">
    <source>
        <dbReference type="ARBA" id="ARBA00022729"/>
    </source>
</evidence>
<dbReference type="InterPro" id="IPR013456">
    <property type="entry name" value="XylF"/>
</dbReference>